<dbReference type="InterPro" id="IPR029060">
    <property type="entry name" value="PIN-like_dom_sf"/>
</dbReference>
<organism evidence="2 3">
    <name type="scientific">Nibrella viscosa</name>
    <dbReference type="NCBI Taxonomy" id="1084524"/>
    <lineage>
        <taxon>Bacteria</taxon>
        <taxon>Pseudomonadati</taxon>
        <taxon>Bacteroidota</taxon>
        <taxon>Cytophagia</taxon>
        <taxon>Cytophagales</taxon>
        <taxon>Spirosomataceae</taxon>
        <taxon>Nibrella</taxon>
    </lineage>
</organism>
<dbReference type="Gene3D" id="3.40.50.1010">
    <property type="entry name" value="5'-nuclease"/>
    <property type="match status" value="1"/>
</dbReference>
<reference evidence="3" key="1">
    <citation type="journal article" date="2019" name="Int. J. Syst. Evol. Microbiol.">
        <title>The Global Catalogue of Microorganisms (GCM) 10K type strain sequencing project: providing services to taxonomists for standard genome sequencing and annotation.</title>
        <authorList>
            <consortium name="The Broad Institute Genomics Platform"/>
            <consortium name="The Broad Institute Genome Sequencing Center for Infectious Disease"/>
            <person name="Wu L."/>
            <person name="Ma J."/>
        </authorList>
    </citation>
    <scope>NUCLEOTIDE SEQUENCE [LARGE SCALE GENOMIC DNA]</scope>
    <source>
        <strain evidence="3">JCM 17925</strain>
    </source>
</reference>
<dbReference type="CDD" id="cd09854">
    <property type="entry name" value="PIN_VapC-like"/>
    <property type="match status" value="1"/>
</dbReference>
<proteinExistence type="predicted"/>
<dbReference type="RefSeq" id="WP_345262740.1">
    <property type="nucleotide sequence ID" value="NZ_BAABHB010000001.1"/>
</dbReference>
<evidence type="ECO:0000313" key="2">
    <source>
        <dbReference type="EMBL" id="GAA4394562.1"/>
    </source>
</evidence>
<sequence length="140" mass="15333">MSDTLFLDTNIVLDLLGQRYPYYDAIAKIASLADGGEVQLTASALSFATVHYLLAKIDGNSIAKEKLRKFTIICKIIAVDEAIVKKGLSAAFTDFEDSLQYYCAIQAKAAMVITRNGKDFKESVLPVLTAEEYLVSIGKK</sequence>
<accession>A0ABP8JQH8</accession>
<name>A0ABP8JQH8_9BACT</name>
<dbReference type="Proteomes" id="UP001500936">
    <property type="component" value="Unassembled WGS sequence"/>
</dbReference>
<keyword evidence="3" id="KW-1185">Reference proteome</keyword>
<dbReference type="SUPFAM" id="SSF88723">
    <property type="entry name" value="PIN domain-like"/>
    <property type="match status" value="1"/>
</dbReference>
<evidence type="ECO:0000259" key="1">
    <source>
        <dbReference type="Pfam" id="PF13470"/>
    </source>
</evidence>
<dbReference type="EMBL" id="BAABHB010000001">
    <property type="protein sequence ID" value="GAA4394562.1"/>
    <property type="molecule type" value="Genomic_DNA"/>
</dbReference>
<protein>
    <submittedName>
        <fullName evidence="2">PIN domain nuclease</fullName>
    </submittedName>
</protein>
<comment type="caution">
    <text evidence="2">The sequence shown here is derived from an EMBL/GenBank/DDBJ whole genome shotgun (WGS) entry which is preliminary data.</text>
</comment>
<gene>
    <name evidence="2" type="ORF">GCM10023187_00530</name>
</gene>
<evidence type="ECO:0000313" key="3">
    <source>
        <dbReference type="Proteomes" id="UP001500936"/>
    </source>
</evidence>
<dbReference type="InterPro" id="IPR002716">
    <property type="entry name" value="PIN_dom"/>
</dbReference>
<dbReference type="Pfam" id="PF13470">
    <property type="entry name" value="PIN_3"/>
    <property type="match status" value="1"/>
</dbReference>
<feature type="domain" description="PIN" evidence="1">
    <location>
        <begin position="5"/>
        <end position="116"/>
    </location>
</feature>